<feature type="transmembrane region" description="Helical" evidence="3">
    <location>
        <begin position="33"/>
        <end position="51"/>
    </location>
</feature>
<dbReference type="Proteomes" id="UP001162640">
    <property type="component" value="Unassembled WGS sequence"/>
</dbReference>
<accession>A0A9W7DYI5</accession>
<evidence type="ECO:0000313" key="5">
    <source>
        <dbReference type="Proteomes" id="UP001162640"/>
    </source>
</evidence>
<reference evidence="5" key="1">
    <citation type="journal article" date="2023" name="Commun. Biol.">
        <title>Genome analysis of Parmales, the sister group of diatoms, reveals the evolutionary specialization of diatoms from phago-mixotrophs to photoautotrophs.</title>
        <authorList>
            <person name="Ban H."/>
            <person name="Sato S."/>
            <person name="Yoshikawa S."/>
            <person name="Yamada K."/>
            <person name="Nakamura Y."/>
            <person name="Ichinomiya M."/>
            <person name="Sato N."/>
            <person name="Blanc-Mathieu R."/>
            <person name="Endo H."/>
            <person name="Kuwata A."/>
            <person name="Ogata H."/>
        </authorList>
    </citation>
    <scope>NUCLEOTIDE SEQUENCE [LARGE SCALE GENOMIC DNA]</scope>
</reference>
<feature type="transmembrane region" description="Helical" evidence="3">
    <location>
        <begin position="218"/>
        <end position="235"/>
    </location>
</feature>
<evidence type="ECO:0000256" key="2">
    <source>
        <dbReference type="SAM" id="MobiDB-lite"/>
    </source>
</evidence>
<sequence length="365" mass="41655">MGTYLTGLVFVPILFFLCLVLWALTLHPNASKLPLRLGLVLVLPLGTLSLLERYCETSELWFIFLNLAFSLGVSCLLYLVLYKGLFQPMTKALLREYDDKILQTSLRLTTHFVAATPIIFFFGLESLRGLSDWLRMVEDYETHTPYIAESHRSYEDNIYEDYRLDLEDGIASFPVYNSSTTYLSRGEAVRRATGQIYLRIARTSIVDVVKLRVTKTEFLSFATSLIMLTLGLSLGRIDGKDQLSQMWTIGEIICILSIFQAYLLRRICLAVLSGNHRFIDSRPRRETSGTIGSESNSDSLDAGGLEMSENPLARRIVKDEDLRKQVEELTRERGEQKRAMDEQKRVNDELRKAIGELQRAIKVDN</sequence>
<keyword evidence="3" id="KW-0472">Membrane</keyword>
<gene>
    <name evidence="4" type="ORF">TL16_g02678</name>
</gene>
<comment type="caution">
    <text evidence="4">The sequence shown here is derived from an EMBL/GenBank/DDBJ whole genome shotgun (WGS) entry which is preliminary data.</text>
</comment>
<dbReference type="EMBL" id="BLQM01000067">
    <property type="protein sequence ID" value="GMH58760.1"/>
    <property type="molecule type" value="Genomic_DNA"/>
</dbReference>
<feature type="transmembrane region" description="Helical" evidence="3">
    <location>
        <begin position="6"/>
        <end position="26"/>
    </location>
</feature>
<protein>
    <submittedName>
        <fullName evidence="4">Uncharacterized protein</fullName>
    </submittedName>
</protein>
<proteinExistence type="predicted"/>
<evidence type="ECO:0000256" key="1">
    <source>
        <dbReference type="SAM" id="Coils"/>
    </source>
</evidence>
<organism evidence="4 5">
    <name type="scientific">Triparma laevis f. inornata</name>
    <dbReference type="NCBI Taxonomy" id="1714386"/>
    <lineage>
        <taxon>Eukaryota</taxon>
        <taxon>Sar</taxon>
        <taxon>Stramenopiles</taxon>
        <taxon>Ochrophyta</taxon>
        <taxon>Bolidophyceae</taxon>
        <taxon>Parmales</taxon>
        <taxon>Triparmaceae</taxon>
        <taxon>Triparma</taxon>
    </lineage>
</organism>
<feature type="transmembrane region" description="Helical" evidence="3">
    <location>
        <begin position="247"/>
        <end position="264"/>
    </location>
</feature>
<keyword evidence="3" id="KW-1133">Transmembrane helix</keyword>
<feature type="compositionally biased region" description="Polar residues" evidence="2">
    <location>
        <begin position="288"/>
        <end position="299"/>
    </location>
</feature>
<keyword evidence="1" id="KW-0175">Coiled coil</keyword>
<dbReference type="AlphaFoldDB" id="A0A9W7DYI5"/>
<keyword evidence="3" id="KW-0812">Transmembrane</keyword>
<feature type="transmembrane region" description="Helical" evidence="3">
    <location>
        <begin position="63"/>
        <end position="85"/>
    </location>
</feature>
<feature type="coiled-coil region" evidence="1">
    <location>
        <begin position="319"/>
        <end position="360"/>
    </location>
</feature>
<evidence type="ECO:0000313" key="4">
    <source>
        <dbReference type="EMBL" id="GMH58760.1"/>
    </source>
</evidence>
<evidence type="ECO:0000256" key="3">
    <source>
        <dbReference type="SAM" id="Phobius"/>
    </source>
</evidence>
<feature type="region of interest" description="Disordered" evidence="2">
    <location>
        <begin position="283"/>
        <end position="305"/>
    </location>
</feature>
<name>A0A9W7DYI5_9STRA</name>